<dbReference type="InterPro" id="IPR018656">
    <property type="entry name" value="DUF2087"/>
</dbReference>
<dbReference type="Proteomes" id="UP001062223">
    <property type="component" value="Chromosome"/>
</dbReference>
<sequence>MDVARVVARARQVVSVVASPTLRAGVFGGAPADDRTRAAVGSFDWVTDDGPVASVLGRTARELQRLQSPAAVLEFDRIERMPVKDVERHALSVRIVELVFERLGPDRVVPEAVLNAAVGMFAADVSVVRRDAVDLGVLTRTDDGSAYRMAPARPA</sequence>
<dbReference type="RefSeq" id="WP_259579870.1">
    <property type="nucleotide sequence ID" value="NZ_CP106879.1"/>
</dbReference>
<evidence type="ECO:0000313" key="3">
    <source>
        <dbReference type="Proteomes" id="UP001062223"/>
    </source>
</evidence>
<evidence type="ECO:0000259" key="1">
    <source>
        <dbReference type="Pfam" id="PF09860"/>
    </source>
</evidence>
<organism evidence="2 3">
    <name type="scientific">Curtobacterium poinsettiae</name>
    <dbReference type="NCBI Taxonomy" id="159612"/>
    <lineage>
        <taxon>Bacteria</taxon>
        <taxon>Bacillati</taxon>
        <taxon>Actinomycetota</taxon>
        <taxon>Actinomycetes</taxon>
        <taxon>Micrococcales</taxon>
        <taxon>Microbacteriaceae</taxon>
        <taxon>Curtobacterium</taxon>
    </lineage>
</organism>
<protein>
    <submittedName>
        <fullName evidence="2">DUF2087 domain-containing protein</fullName>
    </submittedName>
</protein>
<dbReference type="KEGG" id="cpoi:OE229_15825"/>
<dbReference type="Pfam" id="PF09860">
    <property type="entry name" value="DUF2087"/>
    <property type="match status" value="1"/>
</dbReference>
<feature type="domain" description="DUF2087" evidence="1">
    <location>
        <begin position="77"/>
        <end position="148"/>
    </location>
</feature>
<name>A0A9Q9P7B4_9MICO</name>
<proteinExistence type="predicted"/>
<accession>A0A9Q9P7B4</accession>
<dbReference type="EMBL" id="CP106879">
    <property type="protein sequence ID" value="UYC80565.1"/>
    <property type="molecule type" value="Genomic_DNA"/>
</dbReference>
<dbReference type="AlphaFoldDB" id="A0A9Q9P7B4"/>
<evidence type="ECO:0000313" key="2">
    <source>
        <dbReference type="EMBL" id="UYC80565.1"/>
    </source>
</evidence>
<reference evidence="2" key="1">
    <citation type="submission" date="2022-09" db="EMBL/GenBank/DDBJ databases">
        <title>Taxonomy of Curtobacterium flaccumfaciens.</title>
        <authorList>
            <person name="Osdaghi E."/>
            <person name="Taghavi S.M."/>
            <person name="Hamidizade M."/>
            <person name="Abachi H."/>
            <person name="Fazliarab A."/>
            <person name="Baeyen S."/>
            <person name="Portier P."/>
            <person name="Van Vaerenbergh J."/>
            <person name="Jacques M.-A."/>
        </authorList>
    </citation>
    <scope>NUCLEOTIDE SEQUENCE</scope>
    <source>
        <strain evidence="2">AGQB46</strain>
    </source>
</reference>
<gene>
    <name evidence="2" type="ORF">OE229_15825</name>
</gene>